<feature type="transmembrane region" description="Helical" evidence="1">
    <location>
        <begin position="38"/>
        <end position="56"/>
    </location>
</feature>
<dbReference type="Pfam" id="PF20152">
    <property type="entry name" value="DUF6534"/>
    <property type="match status" value="1"/>
</dbReference>
<evidence type="ECO:0000313" key="3">
    <source>
        <dbReference type="EMBL" id="KAK7683062.1"/>
    </source>
</evidence>
<dbReference type="Proteomes" id="UP001385951">
    <property type="component" value="Unassembled WGS sequence"/>
</dbReference>
<dbReference type="EMBL" id="JASBNA010000032">
    <property type="protein sequence ID" value="KAK7683062.1"/>
    <property type="molecule type" value="Genomic_DNA"/>
</dbReference>
<dbReference type="PANTHER" id="PTHR40465:SF1">
    <property type="entry name" value="DUF6534 DOMAIN-CONTAINING PROTEIN"/>
    <property type="match status" value="1"/>
</dbReference>
<keyword evidence="1" id="KW-0812">Transmembrane</keyword>
<feature type="transmembrane region" description="Helical" evidence="1">
    <location>
        <begin position="101"/>
        <end position="124"/>
    </location>
</feature>
<name>A0AAW0FSJ2_9APHY</name>
<keyword evidence="1" id="KW-0472">Membrane</keyword>
<protein>
    <recommendedName>
        <fullName evidence="2">DUF6534 domain-containing protein</fullName>
    </recommendedName>
</protein>
<reference evidence="3 4" key="1">
    <citation type="submission" date="2022-09" db="EMBL/GenBank/DDBJ databases">
        <authorList>
            <person name="Palmer J.M."/>
        </authorList>
    </citation>
    <scope>NUCLEOTIDE SEQUENCE [LARGE SCALE GENOMIC DNA]</scope>
    <source>
        <strain evidence="3 4">DSM 7382</strain>
    </source>
</reference>
<dbReference type="InterPro" id="IPR045339">
    <property type="entry name" value="DUF6534"/>
</dbReference>
<comment type="caution">
    <text evidence="3">The sequence shown here is derived from an EMBL/GenBank/DDBJ whole genome shotgun (WGS) entry which is preliminary data.</text>
</comment>
<accession>A0AAW0FSJ2</accession>
<keyword evidence="1" id="KW-1133">Transmembrane helix</keyword>
<feature type="transmembrane region" description="Helical" evidence="1">
    <location>
        <begin position="68"/>
        <end position="95"/>
    </location>
</feature>
<dbReference type="AlphaFoldDB" id="A0AAW0FSJ2"/>
<evidence type="ECO:0000313" key="4">
    <source>
        <dbReference type="Proteomes" id="UP001385951"/>
    </source>
</evidence>
<gene>
    <name evidence="3" type="ORF">QCA50_013734</name>
</gene>
<feature type="domain" description="DUF6534" evidence="2">
    <location>
        <begin position="40"/>
        <end position="126"/>
    </location>
</feature>
<dbReference type="PANTHER" id="PTHR40465">
    <property type="entry name" value="CHROMOSOME 1, WHOLE GENOME SHOTGUN SEQUENCE"/>
    <property type="match status" value="1"/>
</dbReference>
<evidence type="ECO:0000259" key="2">
    <source>
        <dbReference type="Pfam" id="PF20152"/>
    </source>
</evidence>
<evidence type="ECO:0000256" key="1">
    <source>
        <dbReference type="SAM" id="Phobius"/>
    </source>
</evidence>
<organism evidence="3 4">
    <name type="scientific">Cerrena zonata</name>
    <dbReference type="NCBI Taxonomy" id="2478898"/>
    <lineage>
        <taxon>Eukaryota</taxon>
        <taxon>Fungi</taxon>
        <taxon>Dikarya</taxon>
        <taxon>Basidiomycota</taxon>
        <taxon>Agaricomycotina</taxon>
        <taxon>Agaricomycetes</taxon>
        <taxon>Polyporales</taxon>
        <taxon>Cerrenaceae</taxon>
        <taxon>Cerrena</taxon>
    </lineage>
</organism>
<keyword evidence="4" id="KW-1185">Reference proteome</keyword>
<sequence length="204" mass="22644">MACVAFHITASTYTFLAGTWLEYFNISGATVSVESANALSAILDGLIAASMIYLLWRSKTGFQWTDGILRWLMVYVVNTGAITMIWSIAIAITYSVEHESLVVNGMTTVVSKLYANSFLGYLNARHMIRAKQRKSFALTILNTDEFEPPTSQSGPNGRSNTAVRQVQLNQDIHLSLDKDTPLMVTMDREDSHPSTTEPRKIAMV</sequence>
<proteinExistence type="predicted"/>